<dbReference type="Proteomes" id="UP001055439">
    <property type="component" value="Chromosome 6"/>
</dbReference>
<dbReference type="AlphaFoldDB" id="A0A9E7KB10"/>
<organism evidence="1 2">
    <name type="scientific">Musa troglodytarum</name>
    <name type="common">fe'i banana</name>
    <dbReference type="NCBI Taxonomy" id="320322"/>
    <lineage>
        <taxon>Eukaryota</taxon>
        <taxon>Viridiplantae</taxon>
        <taxon>Streptophyta</taxon>
        <taxon>Embryophyta</taxon>
        <taxon>Tracheophyta</taxon>
        <taxon>Spermatophyta</taxon>
        <taxon>Magnoliopsida</taxon>
        <taxon>Liliopsida</taxon>
        <taxon>Zingiberales</taxon>
        <taxon>Musaceae</taxon>
        <taxon>Musa</taxon>
    </lineage>
</organism>
<reference evidence="1" key="1">
    <citation type="submission" date="2022-05" db="EMBL/GenBank/DDBJ databases">
        <title>The Musa troglodytarum L. genome provides insights into the mechanism of non-climacteric behaviour and enrichment of carotenoids.</title>
        <authorList>
            <person name="Wang J."/>
        </authorList>
    </citation>
    <scope>NUCLEOTIDE SEQUENCE</scope>
    <source>
        <tissue evidence="1">Leaf</tissue>
    </source>
</reference>
<protein>
    <submittedName>
        <fullName evidence="1">Uncharacterized protein</fullName>
    </submittedName>
</protein>
<evidence type="ECO:0000313" key="2">
    <source>
        <dbReference type="Proteomes" id="UP001055439"/>
    </source>
</evidence>
<accession>A0A9E7KB10</accession>
<name>A0A9E7KB10_9LILI</name>
<keyword evidence="2" id="KW-1185">Reference proteome</keyword>
<gene>
    <name evidence="1" type="ORF">MUK42_36956</name>
</gene>
<proteinExistence type="predicted"/>
<dbReference type="EMBL" id="CP097508">
    <property type="protein sequence ID" value="URE11062.1"/>
    <property type="molecule type" value="Genomic_DNA"/>
</dbReference>
<sequence>MKPVLWDMAESIASDCTYFLRQEEEEEEEEEEELFLLAELAESLVGGGSSVLRLLCPLVVESLLAEFLLVELAESPRW</sequence>
<evidence type="ECO:0000313" key="1">
    <source>
        <dbReference type="EMBL" id="URE11062.1"/>
    </source>
</evidence>